<gene>
    <name evidence="1" type="ORF">ACFPIJ_29775</name>
</gene>
<evidence type="ECO:0000313" key="2">
    <source>
        <dbReference type="Proteomes" id="UP001595912"/>
    </source>
</evidence>
<reference evidence="2" key="1">
    <citation type="journal article" date="2019" name="Int. J. Syst. Evol. Microbiol.">
        <title>The Global Catalogue of Microorganisms (GCM) 10K type strain sequencing project: providing services to taxonomists for standard genome sequencing and annotation.</title>
        <authorList>
            <consortium name="The Broad Institute Genomics Platform"/>
            <consortium name="The Broad Institute Genome Sequencing Center for Infectious Disease"/>
            <person name="Wu L."/>
            <person name="Ma J."/>
        </authorList>
    </citation>
    <scope>NUCLEOTIDE SEQUENCE [LARGE SCALE GENOMIC DNA]</scope>
    <source>
        <strain evidence="2">CGMCC 4.7152</strain>
    </source>
</reference>
<evidence type="ECO:0000313" key="1">
    <source>
        <dbReference type="EMBL" id="MFC5002009.1"/>
    </source>
</evidence>
<dbReference type="RefSeq" id="WP_380119694.1">
    <property type="nucleotide sequence ID" value="NZ_JBHSIU010000041.1"/>
</dbReference>
<accession>A0ABV9W1V2</accession>
<comment type="caution">
    <text evidence="1">The sequence shown here is derived from an EMBL/GenBank/DDBJ whole genome shotgun (WGS) entry which is preliminary data.</text>
</comment>
<proteinExistence type="predicted"/>
<name>A0ABV9W1V2_9ACTN</name>
<keyword evidence="2" id="KW-1185">Reference proteome</keyword>
<dbReference type="Proteomes" id="UP001595912">
    <property type="component" value="Unassembled WGS sequence"/>
</dbReference>
<organism evidence="1 2">
    <name type="scientific">Dactylosporangium cerinum</name>
    <dbReference type="NCBI Taxonomy" id="1434730"/>
    <lineage>
        <taxon>Bacteria</taxon>
        <taxon>Bacillati</taxon>
        <taxon>Actinomycetota</taxon>
        <taxon>Actinomycetes</taxon>
        <taxon>Micromonosporales</taxon>
        <taxon>Micromonosporaceae</taxon>
        <taxon>Dactylosporangium</taxon>
    </lineage>
</organism>
<dbReference type="EMBL" id="JBHSIU010000041">
    <property type="protein sequence ID" value="MFC5002009.1"/>
    <property type="molecule type" value="Genomic_DNA"/>
</dbReference>
<protein>
    <submittedName>
        <fullName evidence="1">Uncharacterized protein</fullName>
    </submittedName>
</protein>
<sequence length="221" mass="23800">MPFDDADAALRLTRFERFDAGFDTAYVFTGDIHIGGDWTGGGLFRGANTDTNDEDDGLIAFVIDGDLTVDGTLDLDEDAEKTFALMVTGALRADVVTLDATMLFVYRGATVTRLIDFATTDGTLSVAGTTDCPLIISEEGDLNVNNTGHVLCRRYATLPGAVEATGDTEAFDGWGWTAITLSRAEVPATFVTGLYGDDHWVDVRLAVEWAREGRPLMITQG</sequence>